<evidence type="ECO:0000259" key="7">
    <source>
        <dbReference type="PROSITE" id="PS51746"/>
    </source>
</evidence>
<evidence type="ECO:0000313" key="9">
    <source>
        <dbReference type="Proteomes" id="UP000187209"/>
    </source>
</evidence>
<evidence type="ECO:0000256" key="3">
    <source>
        <dbReference type="ARBA" id="ARBA00022801"/>
    </source>
</evidence>
<accession>A0A1R2C822</accession>
<evidence type="ECO:0000256" key="5">
    <source>
        <dbReference type="ARBA" id="ARBA00023136"/>
    </source>
</evidence>
<dbReference type="Gene3D" id="3.60.40.10">
    <property type="entry name" value="PPM-type phosphatase domain"/>
    <property type="match status" value="1"/>
</dbReference>
<evidence type="ECO:0000256" key="2">
    <source>
        <dbReference type="ARBA" id="ARBA00022723"/>
    </source>
</evidence>
<dbReference type="InterPro" id="IPR001932">
    <property type="entry name" value="PPM-type_phosphatase-like_dom"/>
</dbReference>
<name>A0A1R2C822_9CILI</name>
<dbReference type="InterPro" id="IPR000222">
    <property type="entry name" value="PP2C_BS"/>
</dbReference>
<keyword evidence="5" id="KW-0472">Membrane</keyword>
<comment type="caution">
    <text evidence="8">The sequence shown here is derived from an EMBL/GenBank/DDBJ whole genome shotgun (WGS) entry which is preliminary data.</text>
</comment>
<proteinExistence type="inferred from homology"/>
<dbReference type="GO" id="GO:0046872">
    <property type="term" value="F:metal ion binding"/>
    <property type="evidence" value="ECO:0007669"/>
    <property type="project" value="UniProtKB-KW"/>
</dbReference>
<evidence type="ECO:0000256" key="1">
    <source>
        <dbReference type="ARBA" id="ARBA00004170"/>
    </source>
</evidence>
<dbReference type="OrthoDB" id="10264738at2759"/>
<dbReference type="CDD" id="cd00143">
    <property type="entry name" value="PP2Cc"/>
    <property type="match status" value="1"/>
</dbReference>
<dbReference type="PANTHER" id="PTHR13832">
    <property type="entry name" value="PROTEIN PHOSPHATASE 2C"/>
    <property type="match status" value="1"/>
</dbReference>
<organism evidence="8 9">
    <name type="scientific">Stentor coeruleus</name>
    <dbReference type="NCBI Taxonomy" id="5963"/>
    <lineage>
        <taxon>Eukaryota</taxon>
        <taxon>Sar</taxon>
        <taxon>Alveolata</taxon>
        <taxon>Ciliophora</taxon>
        <taxon>Postciliodesmatophora</taxon>
        <taxon>Heterotrichea</taxon>
        <taxon>Heterotrichida</taxon>
        <taxon>Stentoridae</taxon>
        <taxon>Stentor</taxon>
    </lineage>
</organism>
<dbReference type="GO" id="GO:0004722">
    <property type="term" value="F:protein serine/threonine phosphatase activity"/>
    <property type="evidence" value="ECO:0007669"/>
    <property type="project" value="InterPro"/>
</dbReference>
<dbReference type="PROSITE" id="PS51746">
    <property type="entry name" value="PPM_2"/>
    <property type="match status" value="1"/>
</dbReference>
<protein>
    <recommendedName>
        <fullName evidence="7">PPM-type phosphatase domain-containing protein</fullName>
    </recommendedName>
</protein>
<dbReference type="InterPro" id="IPR036457">
    <property type="entry name" value="PPM-type-like_dom_sf"/>
</dbReference>
<gene>
    <name evidence="8" type="ORF">SteCoe_13617</name>
</gene>
<dbReference type="InterPro" id="IPR015655">
    <property type="entry name" value="PP2C"/>
</dbReference>
<keyword evidence="2" id="KW-0479">Metal-binding</keyword>
<dbReference type="Proteomes" id="UP000187209">
    <property type="component" value="Unassembled WGS sequence"/>
</dbReference>
<evidence type="ECO:0000313" key="8">
    <source>
        <dbReference type="EMBL" id="OMJ85149.1"/>
    </source>
</evidence>
<dbReference type="PROSITE" id="PS01032">
    <property type="entry name" value="PPM_1"/>
    <property type="match status" value="1"/>
</dbReference>
<dbReference type="PANTHER" id="PTHR13832:SF699">
    <property type="entry name" value="INTEGRIN-LINKED KINASE-ASSOCIATED SERINE_THREONINE PHOSPHATASE 2C"/>
    <property type="match status" value="1"/>
</dbReference>
<comment type="subcellular location">
    <subcellularLocation>
        <location evidence="1">Membrane</location>
        <topology evidence="1">Peripheral membrane protein</topology>
    </subcellularLocation>
</comment>
<dbReference type="SUPFAM" id="SSF81606">
    <property type="entry name" value="PP2C-like"/>
    <property type="match status" value="1"/>
</dbReference>
<keyword evidence="9" id="KW-1185">Reference proteome</keyword>
<keyword evidence="4 6" id="KW-0904">Protein phosphatase</keyword>
<sequence length="458" mass="52016">MGSCSSLIRPSPQTKLSKSIYTYPRVCTVKIKCKEDTINSPDTPFNFILTDPIHLRSENILMDNLEIIASQCILPGIDPRGEYFKKCQDSCLILSNSNSMFIALFDGHGSEGNSVVDFCSLYAEKIYLSNWKSPFPDPEQFLKELTENCDRDLTKSDSKIEASYSGTTAIFMLIFESWVYTASVGDSRGILATTSSLPPIVPFVPRIDNEVISQLKLSRTIQIDGSLRFLQLTKDQKPEDPEEFKRIIDYGGRVKRLLDEDGNKIGPYRIWETDANAPGLTMTRSIGDTEAKNLGVISTPIITKHHINLKEDLFIVVASDGIWHCMDNEDVINFIDYYRPISCKEIIKHKDSEVSTSNSCIAQLICEEARVRWLSIVELDDVMIDDISCVVLEFPYRKRKNYVKAVTNPNRVETVERRITNMLPEEKAKYLKSPTIKQTRMSDPRRGSHIIEFPDIPV</sequence>
<evidence type="ECO:0000256" key="6">
    <source>
        <dbReference type="RuleBase" id="RU003465"/>
    </source>
</evidence>
<dbReference type="Pfam" id="PF00481">
    <property type="entry name" value="PP2C"/>
    <property type="match status" value="2"/>
</dbReference>
<dbReference type="SMART" id="SM00332">
    <property type="entry name" value="PP2Cc"/>
    <property type="match status" value="1"/>
</dbReference>
<evidence type="ECO:0000256" key="4">
    <source>
        <dbReference type="ARBA" id="ARBA00022912"/>
    </source>
</evidence>
<comment type="similarity">
    <text evidence="6">Belongs to the PP2C family.</text>
</comment>
<keyword evidence="3 6" id="KW-0378">Hydrolase</keyword>
<dbReference type="AlphaFoldDB" id="A0A1R2C822"/>
<feature type="domain" description="PPM-type phosphatase" evidence="7">
    <location>
        <begin position="71"/>
        <end position="394"/>
    </location>
</feature>
<dbReference type="EMBL" id="MPUH01000246">
    <property type="protein sequence ID" value="OMJ85149.1"/>
    <property type="molecule type" value="Genomic_DNA"/>
</dbReference>
<dbReference type="GO" id="GO:0016020">
    <property type="term" value="C:membrane"/>
    <property type="evidence" value="ECO:0007669"/>
    <property type="project" value="UniProtKB-SubCell"/>
</dbReference>
<reference evidence="8 9" key="1">
    <citation type="submission" date="2016-11" db="EMBL/GenBank/DDBJ databases">
        <title>The macronuclear genome of Stentor coeruleus: a giant cell with tiny introns.</title>
        <authorList>
            <person name="Slabodnick M."/>
            <person name="Ruby J.G."/>
            <person name="Reiff S.B."/>
            <person name="Swart E.C."/>
            <person name="Gosai S."/>
            <person name="Prabakaran S."/>
            <person name="Witkowska E."/>
            <person name="Larue G.E."/>
            <person name="Fisher S."/>
            <person name="Freeman R.M."/>
            <person name="Gunawardena J."/>
            <person name="Chu W."/>
            <person name="Stover N.A."/>
            <person name="Gregory B.D."/>
            <person name="Nowacki M."/>
            <person name="Derisi J."/>
            <person name="Roy S.W."/>
            <person name="Marshall W.F."/>
            <person name="Sood P."/>
        </authorList>
    </citation>
    <scope>NUCLEOTIDE SEQUENCE [LARGE SCALE GENOMIC DNA]</scope>
    <source>
        <strain evidence="8">WM001</strain>
    </source>
</reference>